<dbReference type="SMART" id="SM00239">
    <property type="entry name" value="C2"/>
    <property type="match status" value="5"/>
</dbReference>
<keyword evidence="5" id="KW-0677">Repeat</keyword>
<keyword evidence="8" id="KW-0445">Lipid transport</keyword>
<feature type="compositionally biased region" description="Basic and acidic residues" evidence="11">
    <location>
        <begin position="17"/>
        <end position="32"/>
    </location>
</feature>
<feature type="transmembrane region" description="Helical" evidence="12">
    <location>
        <begin position="178"/>
        <end position="201"/>
    </location>
</feature>
<dbReference type="InterPro" id="IPR017147">
    <property type="entry name" value="Tricalbin"/>
</dbReference>
<dbReference type="GO" id="GO:0008289">
    <property type="term" value="F:lipid binding"/>
    <property type="evidence" value="ECO:0007669"/>
    <property type="project" value="UniProtKB-KW"/>
</dbReference>
<evidence type="ECO:0000256" key="6">
    <source>
        <dbReference type="ARBA" id="ARBA00022824"/>
    </source>
</evidence>
<evidence type="ECO:0000256" key="8">
    <source>
        <dbReference type="ARBA" id="ARBA00023055"/>
    </source>
</evidence>
<feature type="compositionally biased region" description="Basic and acidic residues" evidence="11">
    <location>
        <begin position="921"/>
        <end position="938"/>
    </location>
</feature>
<proteinExistence type="predicted"/>
<dbReference type="InterPro" id="IPR037761">
    <property type="entry name" value="C2A_Tricalbin"/>
</dbReference>
<evidence type="ECO:0000256" key="3">
    <source>
        <dbReference type="ARBA" id="ARBA00022553"/>
    </source>
</evidence>
<dbReference type="GO" id="GO:0071944">
    <property type="term" value="C:cell periphery"/>
    <property type="evidence" value="ECO:0007669"/>
    <property type="project" value="UniProtKB-ARBA"/>
</dbReference>
<dbReference type="PANTHER" id="PTHR46980:SF2">
    <property type="entry name" value="TRICALBIN-1-RELATED"/>
    <property type="match status" value="1"/>
</dbReference>
<evidence type="ECO:0000256" key="7">
    <source>
        <dbReference type="ARBA" id="ARBA00022989"/>
    </source>
</evidence>
<dbReference type="InterPro" id="IPR035892">
    <property type="entry name" value="C2_domain_sf"/>
</dbReference>
<dbReference type="InterPro" id="IPR037765">
    <property type="entry name" value="C2B_Tricalbin"/>
</dbReference>
<dbReference type="PROSITE" id="PS50004">
    <property type="entry name" value="C2"/>
    <property type="match status" value="4"/>
</dbReference>
<dbReference type="EMBL" id="PYWC01000010">
    <property type="protein sequence ID" value="PWW79118.1"/>
    <property type="molecule type" value="Genomic_DNA"/>
</dbReference>
<dbReference type="GO" id="GO:0061817">
    <property type="term" value="P:endoplasmic reticulum-plasma membrane tethering"/>
    <property type="evidence" value="ECO:0007669"/>
    <property type="project" value="InterPro"/>
</dbReference>
<dbReference type="InterPro" id="IPR000008">
    <property type="entry name" value="C2_dom"/>
</dbReference>
<reference evidence="15 16" key="1">
    <citation type="submission" date="2018-03" db="EMBL/GenBank/DDBJ databases">
        <title>Genomes of Pezizomycetes fungi and the evolution of truffles.</title>
        <authorList>
            <person name="Murat C."/>
            <person name="Payen T."/>
            <person name="Noel B."/>
            <person name="Kuo A."/>
            <person name="Martin F.M."/>
        </authorList>
    </citation>
    <scope>NUCLEOTIDE SEQUENCE [LARGE SCALE GENOMIC DNA]</scope>
    <source>
        <strain evidence="15">091103-1</strain>
    </source>
</reference>
<keyword evidence="4 12" id="KW-0812">Transmembrane</keyword>
<dbReference type="Pfam" id="PF00168">
    <property type="entry name" value="C2"/>
    <property type="match status" value="5"/>
</dbReference>
<evidence type="ECO:0000313" key="16">
    <source>
        <dbReference type="Proteomes" id="UP000246991"/>
    </source>
</evidence>
<dbReference type="CDD" id="cd21678">
    <property type="entry name" value="SMP_TCB"/>
    <property type="match status" value="1"/>
</dbReference>
<evidence type="ECO:0000256" key="5">
    <source>
        <dbReference type="ARBA" id="ARBA00022737"/>
    </source>
</evidence>
<organism evidence="15 16">
    <name type="scientific">Tuber magnatum</name>
    <name type="common">white Piedmont truffle</name>
    <dbReference type="NCBI Taxonomy" id="42249"/>
    <lineage>
        <taxon>Eukaryota</taxon>
        <taxon>Fungi</taxon>
        <taxon>Dikarya</taxon>
        <taxon>Ascomycota</taxon>
        <taxon>Pezizomycotina</taxon>
        <taxon>Pezizomycetes</taxon>
        <taxon>Pezizales</taxon>
        <taxon>Tuberaceae</taxon>
        <taxon>Tuber</taxon>
    </lineage>
</organism>
<keyword evidence="2" id="KW-0813">Transport</keyword>
<keyword evidence="16" id="KW-1185">Reference proteome</keyword>
<dbReference type="CDD" id="cd04045">
    <property type="entry name" value="C2C_Tricalbin-like"/>
    <property type="match status" value="1"/>
</dbReference>
<evidence type="ECO:0000259" key="14">
    <source>
        <dbReference type="PROSITE" id="PS51847"/>
    </source>
</evidence>
<dbReference type="GO" id="GO:0006869">
    <property type="term" value="P:lipid transport"/>
    <property type="evidence" value="ECO:0007669"/>
    <property type="project" value="UniProtKB-KW"/>
</dbReference>
<dbReference type="SUPFAM" id="SSF49562">
    <property type="entry name" value="C2 domain (Calcium/lipid-binding domain, CaLB)"/>
    <property type="match status" value="5"/>
</dbReference>
<keyword evidence="3" id="KW-0597">Phosphoprotein</keyword>
<feature type="region of interest" description="Disordered" evidence="11">
    <location>
        <begin position="95"/>
        <end position="120"/>
    </location>
</feature>
<evidence type="ECO:0000313" key="15">
    <source>
        <dbReference type="EMBL" id="PWW79118.1"/>
    </source>
</evidence>
<feature type="domain" description="C2" evidence="13">
    <location>
        <begin position="708"/>
        <end position="826"/>
    </location>
</feature>
<dbReference type="InterPro" id="IPR037762">
    <property type="entry name" value="C2C_Tricalbin"/>
</dbReference>
<evidence type="ECO:0000256" key="10">
    <source>
        <dbReference type="ARBA" id="ARBA00023136"/>
    </source>
</evidence>
<dbReference type="Pfam" id="PF25669">
    <property type="entry name" value="SMP_MUG190-like"/>
    <property type="match status" value="1"/>
</dbReference>
<feature type="domain" description="C2" evidence="13">
    <location>
        <begin position="429"/>
        <end position="547"/>
    </location>
</feature>
<dbReference type="InterPro" id="IPR031468">
    <property type="entry name" value="SMP_LBD"/>
</dbReference>
<feature type="region of interest" description="Disordered" evidence="11">
    <location>
        <begin position="1262"/>
        <end position="1360"/>
    </location>
</feature>
<feature type="domain" description="C2" evidence="13">
    <location>
        <begin position="576"/>
        <end position="691"/>
    </location>
</feature>
<evidence type="ECO:0000256" key="12">
    <source>
        <dbReference type="SAM" id="Phobius"/>
    </source>
</evidence>
<feature type="compositionally biased region" description="Polar residues" evidence="11">
    <location>
        <begin position="1276"/>
        <end position="1288"/>
    </location>
</feature>
<evidence type="ECO:0000256" key="9">
    <source>
        <dbReference type="ARBA" id="ARBA00023121"/>
    </source>
</evidence>
<dbReference type="CDD" id="cd04040">
    <property type="entry name" value="C2D_Tricalbin-like"/>
    <property type="match status" value="1"/>
</dbReference>
<dbReference type="GO" id="GO:0005789">
    <property type="term" value="C:endoplasmic reticulum membrane"/>
    <property type="evidence" value="ECO:0007669"/>
    <property type="project" value="UniProtKB-SubCell"/>
</dbReference>
<protein>
    <submittedName>
        <fullName evidence="15">Tricalbin</fullName>
    </submittedName>
</protein>
<evidence type="ECO:0000256" key="1">
    <source>
        <dbReference type="ARBA" id="ARBA00004586"/>
    </source>
</evidence>
<keyword evidence="7 12" id="KW-1133">Transmembrane helix</keyword>
<evidence type="ECO:0000256" key="11">
    <source>
        <dbReference type="SAM" id="MobiDB-lite"/>
    </source>
</evidence>
<feature type="compositionally biased region" description="Basic residues" evidence="11">
    <location>
        <begin position="1483"/>
        <end position="1496"/>
    </location>
</feature>
<keyword evidence="9" id="KW-0446">Lipid-binding</keyword>
<comment type="caution">
    <text evidence="15">The sequence shown here is derived from an EMBL/GenBank/DDBJ whole genome shotgun (WGS) entry which is preliminary data.</text>
</comment>
<dbReference type="STRING" id="42249.A0A317SXF1"/>
<dbReference type="PIRSF" id="PIRSF037232">
    <property type="entry name" value="Tricalbin"/>
    <property type="match status" value="1"/>
</dbReference>
<dbReference type="InterPro" id="IPR052455">
    <property type="entry name" value="Tricalbin_domain"/>
</dbReference>
<feature type="compositionally biased region" description="Polar residues" evidence="11">
    <location>
        <begin position="1330"/>
        <end position="1352"/>
    </location>
</feature>
<feature type="domain" description="SMP-LTD" evidence="14">
    <location>
        <begin position="228"/>
        <end position="433"/>
    </location>
</feature>
<gene>
    <name evidence="15" type="ORF">C7212DRAFT_360630</name>
</gene>
<accession>A0A317SXF1</accession>
<evidence type="ECO:0000256" key="2">
    <source>
        <dbReference type="ARBA" id="ARBA00022448"/>
    </source>
</evidence>
<evidence type="ECO:0000256" key="4">
    <source>
        <dbReference type="ARBA" id="ARBA00022692"/>
    </source>
</evidence>
<dbReference type="OrthoDB" id="1029639at2759"/>
<dbReference type="PROSITE" id="PS51847">
    <property type="entry name" value="SMP"/>
    <property type="match status" value="1"/>
</dbReference>
<comment type="subcellular location">
    <subcellularLocation>
        <location evidence="1">Endoplasmic reticulum membrane</location>
    </subcellularLocation>
</comment>
<dbReference type="Gene3D" id="2.60.40.150">
    <property type="entry name" value="C2 domain"/>
    <property type="match status" value="4"/>
</dbReference>
<sequence length="1496" mass="163479">MADRTVASLKPAAEIEQEAKAREHELAKESRKGGATVFEFDPDAAPEKKAARAKKVIPGELGLAKGKVMDITPAIQSSAPSKSRSNGAVNRNATQVLPDASKTPKSPGMVNGQSKAGDGEWSRTGWEPQFGNLNDTLGLDDSVAEDHQTLLESRLDDKFFGDWYHNAGVIGFACLSTWFLTIIGGGLGWVVIVMACCATYYRTSIRRVRRNIHDDLNREFAKSRLDTDVESLEWLNSFTVKFWPIYQPVLAATIINAVDQVLEGATPGFLDSLRLTTFTLGTKPPRIEFVKTYPKTEDDIIEMDWKFSFTPNDTTDLTSRQLRNKVNPKVVLEVRIGKGLASKGVPIVVEDMAFSGVMKVKIKLQLAFPHIEKVDVCFLGRPTFDYVLKPLGGETFGIDIGFLPGLNGFIQEMIHSNLGPNFYAPNVFTVEVAKILGGAPTDTAIGVLVVTIHNAHGLKNPDKFSGTPDPYAVFSINNREEIARTKVVNEDANPKWNETKYIPINSYNDSLAMTVYDWNEFRKNKELGVASFALDKLQEDPEQENVVIPVMVGGKPRGQVSCDLRFFPILEGAILEDGTKEPAPESNTGIVRFTVSQAKDLDSSKSLVGFLSPYAIQSINGNTINKTKPVKRNNNPIWEVSKECLVANRKTAKLGLQIKDDRDLAAHPLLGTYMIKLDDLIDKNSKGTEWFNLSETKTGKVKMTAQWKPIAIKGALGGTGGYITPIGVMRVHLQSARDLRNLESLGKSDPYVHVLLSGVERARTITFKNDLNPDWNEILYIPVHSPRERLTLEVMDQESVGKDRSLGHLDINCAEYIKQGEDGLWLEHSEKINRSEGLRLDRGVKGTLNFTVAFYPCLNIADSEVEEAERKLKEREGNEKYEQTLERGAVKSAVNVENEESKEQIEGNTLVAMMAGLDSGGDEKEVGSDSDGDGKEAGSDSDSDEKEVPKIGLTPEELVKYDSGLLVFKIIEGQFAHKDCYLDILMDDMLYPAYSTTRIKSKNMKFGDIGDAFVRELEFSRVTLRLREHGKDGDEEDEILGRLTGSTLETVKQCLNNPTVLSLKDRDGTVSKVNISLKYIPVMMTLDPSESINNMGTLRVDILDAANLPSADRNGKSDPFCIFALDGKPLHRTDVQKKTLHPSWNEVFETKVASRTAANFAVDIFDWDLAGKADFLSKGQIDLAQLEPFTPKTVVIKLTGKQGQEDYVTRSRQGSSTFRGTFATPGKVVTGVAGAPLKVGGFAAGGITKGASFLKKSAFGRRAKDSNGVAEETDQEILTSDSTVSNGGPTKGINEGGVAAYDPDGNQVALDGPENNLDPGQRTPGKRTGLSHSPSTAGSPHNRNRSVSSTLSVPGGTPGGADSGAATVRIVAASGFPVNANVQLRFKTLDKGRELHKSKALKSSTGELAWDESFTFNCTADQQFKVYARDNHLLRGDEELGEGLFVVDDTGNGGDTVVPVGQGKVVLRTSFKSSETASDASPRHKRGLLKVRSHAS</sequence>
<keyword evidence="6" id="KW-0256">Endoplasmic reticulum</keyword>
<dbReference type="PANTHER" id="PTHR46980">
    <property type="entry name" value="TRICALBIN-1-RELATED"/>
    <property type="match status" value="1"/>
</dbReference>
<feature type="region of interest" description="Disordered" evidence="11">
    <location>
        <begin position="1"/>
        <end position="51"/>
    </location>
</feature>
<feature type="region of interest" description="Disordered" evidence="11">
    <location>
        <begin position="1472"/>
        <end position="1496"/>
    </location>
</feature>
<keyword evidence="10 12" id="KW-0472">Membrane</keyword>
<feature type="region of interest" description="Disordered" evidence="11">
    <location>
        <begin position="918"/>
        <end position="951"/>
    </location>
</feature>
<dbReference type="CDD" id="cd04044">
    <property type="entry name" value="C2A_Tricalbin-like"/>
    <property type="match status" value="1"/>
</dbReference>
<dbReference type="InterPro" id="IPR037756">
    <property type="entry name" value="C2D_Tricalbin"/>
</dbReference>
<dbReference type="InterPro" id="IPR056910">
    <property type="entry name" value="TCB1-3_C2"/>
</dbReference>
<dbReference type="Proteomes" id="UP000246991">
    <property type="component" value="Unassembled WGS sequence"/>
</dbReference>
<name>A0A317SXF1_9PEZI</name>
<feature type="domain" description="C2" evidence="13">
    <location>
        <begin position="1078"/>
        <end position="1196"/>
    </location>
</feature>
<evidence type="ECO:0000259" key="13">
    <source>
        <dbReference type="PROSITE" id="PS50004"/>
    </source>
</evidence>
<dbReference type="CDD" id="cd04052">
    <property type="entry name" value="C2B_Tricalbin-like"/>
    <property type="match status" value="1"/>
</dbReference>
<dbReference type="Pfam" id="PF24920">
    <property type="entry name" value="C2_TCB1"/>
    <property type="match status" value="1"/>
</dbReference>